<keyword evidence="4" id="KW-0238">DNA-binding</keyword>
<comment type="caution">
    <text evidence="9">The sequence shown here is derived from an EMBL/GenBank/DDBJ whole genome shotgun (WGS) entry which is preliminary data.</text>
</comment>
<dbReference type="NCBIfam" id="TIGR02937">
    <property type="entry name" value="sigma70-ECF"/>
    <property type="match status" value="1"/>
</dbReference>
<evidence type="ECO:0000259" key="7">
    <source>
        <dbReference type="Pfam" id="PF04542"/>
    </source>
</evidence>
<dbReference type="Pfam" id="PF08281">
    <property type="entry name" value="Sigma70_r4_2"/>
    <property type="match status" value="1"/>
</dbReference>
<dbReference type="InterPro" id="IPR039425">
    <property type="entry name" value="RNA_pol_sigma-70-like"/>
</dbReference>
<evidence type="ECO:0000256" key="5">
    <source>
        <dbReference type="ARBA" id="ARBA00023163"/>
    </source>
</evidence>
<evidence type="ECO:0000259" key="8">
    <source>
        <dbReference type="Pfam" id="PF08281"/>
    </source>
</evidence>
<evidence type="ECO:0000256" key="2">
    <source>
        <dbReference type="ARBA" id="ARBA00023015"/>
    </source>
</evidence>
<evidence type="ECO:0000256" key="1">
    <source>
        <dbReference type="ARBA" id="ARBA00010641"/>
    </source>
</evidence>
<feature type="domain" description="RNA polymerase sigma-70 region 2" evidence="7">
    <location>
        <begin position="90"/>
        <end position="156"/>
    </location>
</feature>
<evidence type="ECO:0000313" key="9">
    <source>
        <dbReference type="EMBL" id="RKH58938.1"/>
    </source>
</evidence>
<dbReference type="SUPFAM" id="SSF88946">
    <property type="entry name" value="Sigma2 domain of RNA polymerase sigma factors"/>
    <property type="match status" value="1"/>
</dbReference>
<keyword evidence="10" id="KW-1185">Reference proteome</keyword>
<keyword evidence="5" id="KW-0804">Transcription</keyword>
<feature type="domain" description="RNA polymerase sigma factor 70 region 4 type 2" evidence="8">
    <location>
        <begin position="191"/>
        <end position="241"/>
    </location>
</feature>
<keyword evidence="2" id="KW-0805">Transcription regulation</keyword>
<gene>
    <name evidence="9" type="ORF">D7W81_28125</name>
</gene>
<feature type="region of interest" description="Disordered" evidence="6">
    <location>
        <begin position="1"/>
        <end position="43"/>
    </location>
</feature>
<dbReference type="CDD" id="cd06171">
    <property type="entry name" value="Sigma70_r4"/>
    <property type="match status" value="1"/>
</dbReference>
<evidence type="ECO:0000256" key="3">
    <source>
        <dbReference type="ARBA" id="ARBA00023082"/>
    </source>
</evidence>
<dbReference type="Pfam" id="PF04542">
    <property type="entry name" value="Sigma70_r2"/>
    <property type="match status" value="1"/>
</dbReference>
<evidence type="ECO:0000313" key="10">
    <source>
        <dbReference type="Proteomes" id="UP000267003"/>
    </source>
</evidence>
<dbReference type="GO" id="GO:0016987">
    <property type="term" value="F:sigma factor activity"/>
    <property type="evidence" value="ECO:0007669"/>
    <property type="project" value="UniProtKB-KW"/>
</dbReference>
<dbReference type="Gene3D" id="1.10.1740.10">
    <property type="match status" value="1"/>
</dbReference>
<keyword evidence="3" id="KW-0731">Sigma factor</keyword>
<sequence>MIRGSTPLQGAVWNRAAPAPGGHPKARHWMHSGQRRWKSPGGIGFPDTLGNSRKGCAAVFENLCHHWSCTERGSGGTSMADKEMQTFAALVMQFRSGLLKHAQRILGNAADAEDLVQHALDEAWKERLHLQGAEAFRAWTGRVINTRAISLLRHHRAEQRKAVNAGWVTVLADDPEEGEGGELWTFIQEKDLREAVDRLPPQQREVFHLRAQGRSYVSIGAQVGRSTGTVGWWLHQVREQLRERLQPIAEERRLSVGTWH</sequence>
<dbReference type="GO" id="GO:0003677">
    <property type="term" value="F:DNA binding"/>
    <property type="evidence" value="ECO:0007669"/>
    <property type="project" value="UniProtKB-KW"/>
</dbReference>
<evidence type="ECO:0000256" key="4">
    <source>
        <dbReference type="ARBA" id="ARBA00023125"/>
    </source>
</evidence>
<name>A0A3A8PSI3_9BACT</name>
<dbReference type="InterPro" id="IPR036388">
    <property type="entry name" value="WH-like_DNA-bd_sf"/>
</dbReference>
<evidence type="ECO:0000256" key="6">
    <source>
        <dbReference type="SAM" id="MobiDB-lite"/>
    </source>
</evidence>
<dbReference type="GO" id="GO:0006352">
    <property type="term" value="P:DNA-templated transcription initiation"/>
    <property type="evidence" value="ECO:0007669"/>
    <property type="project" value="InterPro"/>
</dbReference>
<reference evidence="10" key="1">
    <citation type="submission" date="2018-09" db="EMBL/GenBank/DDBJ databases">
        <authorList>
            <person name="Livingstone P.G."/>
            <person name="Whitworth D.E."/>
        </authorList>
    </citation>
    <scope>NUCLEOTIDE SEQUENCE [LARGE SCALE GENOMIC DNA]</scope>
    <source>
        <strain evidence="10">AB050A</strain>
    </source>
</reference>
<dbReference type="InterPro" id="IPR013325">
    <property type="entry name" value="RNA_pol_sigma_r2"/>
</dbReference>
<dbReference type="PANTHER" id="PTHR43133:SF8">
    <property type="entry name" value="RNA POLYMERASE SIGMA FACTOR HI_1459-RELATED"/>
    <property type="match status" value="1"/>
</dbReference>
<dbReference type="SUPFAM" id="SSF88659">
    <property type="entry name" value="Sigma3 and sigma4 domains of RNA polymerase sigma factors"/>
    <property type="match status" value="1"/>
</dbReference>
<dbReference type="InterPro" id="IPR013324">
    <property type="entry name" value="RNA_pol_sigma_r3/r4-like"/>
</dbReference>
<dbReference type="EMBL" id="RAWK01000198">
    <property type="protein sequence ID" value="RKH58938.1"/>
    <property type="molecule type" value="Genomic_DNA"/>
</dbReference>
<dbReference type="Gene3D" id="1.10.10.10">
    <property type="entry name" value="Winged helix-like DNA-binding domain superfamily/Winged helix DNA-binding domain"/>
    <property type="match status" value="1"/>
</dbReference>
<dbReference type="PANTHER" id="PTHR43133">
    <property type="entry name" value="RNA POLYMERASE ECF-TYPE SIGMA FACTO"/>
    <property type="match status" value="1"/>
</dbReference>
<proteinExistence type="inferred from homology"/>
<dbReference type="Proteomes" id="UP000267003">
    <property type="component" value="Unassembled WGS sequence"/>
</dbReference>
<dbReference type="InterPro" id="IPR014284">
    <property type="entry name" value="RNA_pol_sigma-70_dom"/>
</dbReference>
<accession>A0A3A8PSI3</accession>
<protein>
    <submittedName>
        <fullName evidence="9">RNA polymerase sigma factor</fullName>
    </submittedName>
</protein>
<feature type="compositionally biased region" description="Basic residues" evidence="6">
    <location>
        <begin position="24"/>
        <end position="38"/>
    </location>
</feature>
<dbReference type="AlphaFoldDB" id="A0A3A8PSI3"/>
<dbReference type="InterPro" id="IPR013249">
    <property type="entry name" value="RNA_pol_sigma70_r4_t2"/>
</dbReference>
<dbReference type="InterPro" id="IPR007627">
    <property type="entry name" value="RNA_pol_sigma70_r2"/>
</dbReference>
<organism evidence="9 10">
    <name type="scientific">Corallococcus aberystwythensis</name>
    <dbReference type="NCBI Taxonomy" id="2316722"/>
    <lineage>
        <taxon>Bacteria</taxon>
        <taxon>Pseudomonadati</taxon>
        <taxon>Myxococcota</taxon>
        <taxon>Myxococcia</taxon>
        <taxon>Myxococcales</taxon>
        <taxon>Cystobacterineae</taxon>
        <taxon>Myxococcaceae</taxon>
        <taxon>Corallococcus</taxon>
    </lineage>
</organism>
<comment type="similarity">
    <text evidence="1">Belongs to the sigma-70 factor family. ECF subfamily.</text>
</comment>